<organism evidence="7">
    <name type="scientific">Heliothis virescens</name>
    <name type="common">Tobacco budworm moth</name>
    <dbReference type="NCBI Taxonomy" id="7102"/>
    <lineage>
        <taxon>Eukaryota</taxon>
        <taxon>Metazoa</taxon>
        <taxon>Ecdysozoa</taxon>
        <taxon>Arthropoda</taxon>
        <taxon>Hexapoda</taxon>
        <taxon>Insecta</taxon>
        <taxon>Pterygota</taxon>
        <taxon>Neoptera</taxon>
        <taxon>Endopterygota</taxon>
        <taxon>Lepidoptera</taxon>
        <taxon>Glossata</taxon>
        <taxon>Ditrysia</taxon>
        <taxon>Noctuoidea</taxon>
        <taxon>Noctuidae</taxon>
        <taxon>Heliothinae</taxon>
        <taxon>Heliothis</taxon>
    </lineage>
</organism>
<feature type="transmembrane region" description="Helical" evidence="5">
    <location>
        <begin position="257"/>
        <end position="276"/>
    </location>
</feature>
<comment type="subcellular location">
    <subcellularLocation>
        <location evidence="1">Membrane</location>
        <topology evidence="1">Multi-pass membrane protein</topology>
    </subcellularLocation>
</comment>
<feature type="transmembrane region" description="Helical" evidence="5">
    <location>
        <begin position="47"/>
        <end position="70"/>
    </location>
</feature>
<evidence type="ECO:0000256" key="4">
    <source>
        <dbReference type="ARBA" id="ARBA00023136"/>
    </source>
</evidence>
<feature type="transmembrane region" description="Helical" evidence="5">
    <location>
        <begin position="161"/>
        <end position="179"/>
    </location>
</feature>
<feature type="domain" description="Sugar phosphate transporter" evidence="6">
    <location>
        <begin position="49"/>
        <end position="328"/>
    </location>
</feature>
<accession>A0A2A4JZ73</accession>
<feature type="transmembrane region" description="Helical" evidence="5">
    <location>
        <begin position="310"/>
        <end position="333"/>
    </location>
</feature>
<dbReference type="PANTHER" id="PTHR11132">
    <property type="entry name" value="SOLUTE CARRIER FAMILY 35"/>
    <property type="match status" value="1"/>
</dbReference>
<dbReference type="InterPro" id="IPR050186">
    <property type="entry name" value="TPT_transporter"/>
</dbReference>
<protein>
    <recommendedName>
        <fullName evidence="6">Sugar phosphate transporter domain-containing protein</fullName>
    </recommendedName>
</protein>
<dbReference type="InterPro" id="IPR004853">
    <property type="entry name" value="Sugar_P_trans_dom"/>
</dbReference>
<feature type="transmembrane region" description="Helical" evidence="5">
    <location>
        <begin position="218"/>
        <end position="237"/>
    </location>
</feature>
<dbReference type="AlphaFoldDB" id="A0A2A4JZ73"/>
<feature type="transmembrane region" description="Helical" evidence="5">
    <location>
        <begin position="185"/>
        <end position="206"/>
    </location>
</feature>
<reference evidence="7" key="1">
    <citation type="submission" date="2017-09" db="EMBL/GenBank/DDBJ databases">
        <title>Contemporary evolution of a Lepidopteran species, Heliothis virescens, in response to modern agricultural practices.</title>
        <authorList>
            <person name="Fritz M.L."/>
            <person name="Deyonke A.M."/>
            <person name="Papanicolaou A."/>
            <person name="Micinski S."/>
            <person name="Westbrook J."/>
            <person name="Gould F."/>
        </authorList>
    </citation>
    <scope>NUCLEOTIDE SEQUENCE [LARGE SCALE GENOMIC DNA]</scope>
    <source>
        <strain evidence="7">HvINT-</strain>
        <tissue evidence="7">Whole body</tissue>
    </source>
</reference>
<keyword evidence="3 5" id="KW-1133">Transmembrane helix</keyword>
<evidence type="ECO:0000256" key="2">
    <source>
        <dbReference type="ARBA" id="ARBA00022692"/>
    </source>
</evidence>
<dbReference type="EMBL" id="NWSH01000334">
    <property type="protein sequence ID" value="PCG77315.1"/>
    <property type="molecule type" value="Genomic_DNA"/>
</dbReference>
<evidence type="ECO:0000259" key="6">
    <source>
        <dbReference type="Pfam" id="PF03151"/>
    </source>
</evidence>
<name>A0A2A4JZ73_HELVI</name>
<evidence type="ECO:0000256" key="3">
    <source>
        <dbReference type="ARBA" id="ARBA00022989"/>
    </source>
</evidence>
<feature type="transmembrane region" description="Helical" evidence="5">
    <location>
        <begin position="76"/>
        <end position="94"/>
    </location>
</feature>
<dbReference type="STRING" id="7102.A0A2A4JZ73"/>
<proteinExistence type="predicted"/>
<keyword evidence="4 5" id="KW-0472">Membrane</keyword>
<comment type="caution">
    <text evidence="7">The sequence shown here is derived from an EMBL/GenBank/DDBJ whole genome shotgun (WGS) entry which is preliminary data.</text>
</comment>
<feature type="transmembrane region" description="Helical" evidence="5">
    <location>
        <begin position="283"/>
        <end position="304"/>
    </location>
</feature>
<evidence type="ECO:0000256" key="5">
    <source>
        <dbReference type="SAM" id="Phobius"/>
    </source>
</evidence>
<keyword evidence="2 5" id="KW-0812">Transmembrane</keyword>
<sequence>MTHSLIDHVSVDRYFKYIRGGTMSTLSMQEQAEAADRAQMLKKILSASFYALASFMITVVNKTVLTTYAFPSYQVLGLGQMVATIMVLWCGRFLKVVQFPALDRGILRRIWPLPVIYLGNMATGLGGTKELSLPMFTALRRFSILMTMLGERFVLGVRASWSVQTSVFAMVGGALLAAADDVTFSVSGYTLVLLNDAFTAANGVFMKKKLDAQDLGKYGLMYYNALFMIVPAALVAWATGDLHRSAEYEHWGDTLFLAQFLMSCVMGFILSYSVMLCTQYNSALTTTIIGCLKNILVTYLGMVIGGDYVFSWLNFVGLNISVLASLLYTYVTFKRKPSPSYIKVENSKVDTV</sequence>
<dbReference type="Pfam" id="PF03151">
    <property type="entry name" value="TPT"/>
    <property type="match status" value="1"/>
</dbReference>
<gene>
    <name evidence="7" type="ORF">B5V51_7589</name>
</gene>
<evidence type="ECO:0000313" key="7">
    <source>
        <dbReference type="EMBL" id="PCG77315.1"/>
    </source>
</evidence>
<dbReference type="GO" id="GO:0016020">
    <property type="term" value="C:membrane"/>
    <property type="evidence" value="ECO:0007669"/>
    <property type="project" value="UniProtKB-SubCell"/>
</dbReference>
<evidence type="ECO:0000256" key="1">
    <source>
        <dbReference type="ARBA" id="ARBA00004141"/>
    </source>
</evidence>